<sequence length="110" mass="11940">MPVTTTRGHLRLHHGGLPPTCPASSLLGYLPRALPLPYSLPRALPLRYSLPRALTLPYSLPRSLPLPYSLPRAPHHNTTHTSSSMIDTMHMLPVLSRVAGAAHPGVCFPV</sequence>
<comment type="caution">
    <text evidence="1">The sequence shown here is derived from an EMBL/GenBank/DDBJ whole genome shotgun (WGS) entry which is preliminary data.</text>
</comment>
<protein>
    <submittedName>
        <fullName evidence="1">Uncharacterized protein</fullName>
    </submittedName>
</protein>
<name>A0AAE1BUC0_PETCI</name>
<accession>A0AAE1BUC0</accession>
<dbReference type="AlphaFoldDB" id="A0AAE1BUC0"/>
<organism evidence="1 2">
    <name type="scientific">Petrolisthes cinctipes</name>
    <name type="common">Flat porcelain crab</name>
    <dbReference type="NCBI Taxonomy" id="88211"/>
    <lineage>
        <taxon>Eukaryota</taxon>
        <taxon>Metazoa</taxon>
        <taxon>Ecdysozoa</taxon>
        <taxon>Arthropoda</taxon>
        <taxon>Crustacea</taxon>
        <taxon>Multicrustacea</taxon>
        <taxon>Malacostraca</taxon>
        <taxon>Eumalacostraca</taxon>
        <taxon>Eucarida</taxon>
        <taxon>Decapoda</taxon>
        <taxon>Pleocyemata</taxon>
        <taxon>Anomura</taxon>
        <taxon>Galatheoidea</taxon>
        <taxon>Porcellanidae</taxon>
        <taxon>Petrolisthes</taxon>
    </lineage>
</organism>
<evidence type="ECO:0000313" key="1">
    <source>
        <dbReference type="EMBL" id="KAK3857198.1"/>
    </source>
</evidence>
<proteinExistence type="predicted"/>
<evidence type="ECO:0000313" key="2">
    <source>
        <dbReference type="Proteomes" id="UP001286313"/>
    </source>
</evidence>
<gene>
    <name evidence="1" type="ORF">Pcinc_036533</name>
</gene>
<dbReference type="EMBL" id="JAWQEG010005669">
    <property type="protein sequence ID" value="KAK3857198.1"/>
    <property type="molecule type" value="Genomic_DNA"/>
</dbReference>
<dbReference type="Proteomes" id="UP001286313">
    <property type="component" value="Unassembled WGS sequence"/>
</dbReference>
<reference evidence="1" key="1">
    <citation type="submission" date="2023-10" db="EMBL/GenBank/DDBJ databases">
        <title>Genome assemblies of two species of porcelain crab, Petrolisthes cinctipes and Petrolisthes manimaculis (Anomura: Porcellanidae).</title>
        <authorList>
            <person name="Angst P."/>
        </authorList>
    </citation>
    <scope>NUCLEOTIDE SEQUENCE</scope>
    <source>
        <strain evidence="1">PB745_01</strain>
        <tissue evidence="1">Gill</tissue>
    </source>
</reference>
<keyword evidence="2" id="KW-1185">Reference proteome</keyword>